<evidence type="ECO:0000313" key="2">
    <source>
        <dbReference type="EMBL" id="KAF9453529.1"/>
    </source>
</evidence>
<sequence length="293" mass="33488">MEWTTMRNHLEMDLFVLTAEHEGDEILREITLQHSITRRNGDLDRLSAQANPSLTQHDILRPFASTQRFNPSQTRLRKIASRLDNLTDSLLQYFPVEDDGKVDTAKNNPTVQENILLEKVQSLLEKVQFKYDDNLSLLTRLSELLDQLSAIHELLHQTLKQTTESLSIQHNGLIVAHGDHISATIEASLVKISLLRARAQRSLYGAKSQTQPGSDTTIASAIGIAYRKLKADEDRMREEERALDKKLKEYEELMAVVDGGLGGFRQVMNDWTRVRKETEECRKDLRRLGWTGD</sequence>
<keyword evidence="1" id="KW-0175">Coiled coil</keyword>
<organism evidence="2 3">
    <name type="scientific">Macrolepiota fuliginosa MF-IS2</name>
    <dbReference type="NCBI Taxonomy" id="1400762"/>
    <lineage>
        <taxon>Eukaryota</taxon>
        <taxon>Fungi</taxon>
        <taxon>Dikarya</taxon>
        <taxon>Basidiomycota</taxon>
        <taxon>Agaricomycotina</taxon>
        <taxon>Agaricomycetes</taxon>
        <taxon>Agaricomycetidae</taxon>
        <taxon>Agaricales</taxon>
        <taxon>Agaricineae</taxon>
        <taxon>Agaricaceae</taxon>
        <taxon>Macrolepiota</taxon>
    </lineage>
</organism>
<protein>
    <submittedName>
        <fullName evidence="2">Uncharacterized protein</fullName>
    </submittedName>
</protein>
<accession>A0A9P5XME7</accession>
<proteinExistence type="predicted"/>
<dbReference type="Proteomes" id="UP000807342">
    <property type="component" value="Unassembled WGS sequence"/>
</dbReference>
<evidence type="ECO:0000313" key="3">
    <source>
        <dbReference type="Proteomes" id="UP000807342"/>
    </source>
</evidence>
<dbReference type="AlphaFoldDB" id="A0A9P5XME7"/>
<dbReference type="OrthoDB" id="3244737at2759"/>
<comment type="caution">
    <text evidence="2">The sequence shown here is derived from an EMBL/GenBank/DDBJ whole genome shotgun (WGS) entry which is preliminary data.</text>
</comment>
<evidence type="ECO:0000256" key="1">
    <source>
        <dbReference type="SAM" id="Coils"/>
    </source>
</evidence>
<feature type="coiled-coil region" evidence="1">
    <location>
        <begin position="226"/>
        <end position="256"/>
    </location>
</feature>
<keyword evidence="3" id="KW-1185">Reference proteome</keyword>
<name>A0A9P5XME7_9AGAR</name>
<reference evidence="2" key="1">
    <citation type="submission" date="2020-11" db="EMBL/GenBank/DDBJ databases">
        <authorList>
            <consortium name="DOE Joint Genome Institute"/>
            <person name="Ahrendt S."/>
            <person name="Riley R."/>
            <person name="Andreopoulos W."/>
            <person name="Labutti K."/>
            <person name="Pangilinan J."/>
            <person name="Ruiz-Duenas F.J."/>
            <person name="Barrasa J.M."/>
            <person name="Sanchez-Garcia M."/>
            <person name="Camarero S."/>
            <person name="Miyauchi S."/>
            <person name="Serrano A."/>
            <person name="Linde D."/>
            <person name="Babiker R."/>
            <person name="Drula E."/>
            <person name="Ayuso-Fernandez I."/>
            <person name="Pacheco R."/>
            <person name="Padilla G."/>
            <person name="Ferreira P."/>
            <person name="Barriuso J."/>
            <person name="Kellner H."/>
            <person name="Castanera R."/>
            <person name="Alfaro M."/>
            <person name="Ramirez L."/>
            <person name="Pisabarro A.G."/>
            <person name="Kuo A."/>
            <person name="Tritt A."/>
            <person name="Lipzen A."/>
            <person name="He G."/>
            <person name="Yan M."/>
            <person name="Ng V."/>
            <person name="Cullen D."/>
            <person name="Martin F."/>
            <person name="Rosso M.-N."/>
            <person name="Henrissat B."/>
            <person name="Hibbett D."/>
            <person name="Martinez A.T."/>
            <person name="Grigoriev I.V."/>
        </authorList>
    </citation>
    <scope>NUCLEOTIDE SEQUENCE</scope>
    <source>
        <strain evidence="2">MF-IS2</strain>
    </source>
</reference>
<dbReference type="EMBL" id="MU151060">
    <property type="protein sequence ID" value="KAF9453529.1"/>
    <property type="molecule type" value="Genomic_DNA"/>
</dbReference>
<gene>
    <name evidence="2" type="ORF">P691DRAFT_19879</name>
</gene>